<comment type="caution">
    <text evidence="3">The sequence shown here is derived from an EMBL/GenBank/DDBJ whole genome shotgun (WGS) entry which is preliminary data.</text>
</comment>
<protein>
    <submittedName>
        <fullName evidence="3">DUF4395 domain-containing protein</fullName>
    </submittedName>
</protein>
<evidence type="ECO:0000256" key="1">
    <source>
        <dbReference type="SAM" id="Phobius"/>
    </source>
</evidence>
<keyword evidence="4" id="KW-1185">Reference proteome</keyword>
<accession>A0ABV5AAQ5</accession>
<dbReference type="InterPro" id="IPR025508">
    <property type="entry name" value="DUF4395"/>
</dbReference>
<evidence type="ECO:0000259" key="2">
    <source>
        <dbReference type="Pfam" id="PF14340"/>
    </source>
</evidence>
<keyword evidence="1" id="KW-0812">Transmembrane</keyword>
<proteinExistence type="predicted"/>
<keyword evidence="1" id="KW-1133">Transmembrane helix</keyword>
<keyword evidence="1" id="KW-0472">Membrane</keyword>
<sequence length="142" mass="16514">MVIVPNSIPRPLVRTNQWMIVLSVLASWISGLTWLMLIPFMAGMSGVLFNFNPIMRLAKVFLKKPMSSYIPEDKQQQQFNQWIAIICLFVSMVGFALHWRVIGFVFSALVFLSALIAICGFCIGCFIRFQWLRFRQRRQAHR</sequence>
<gene>
    <name evidence="3" type="ORF">KKP3000_002165</name>
</gene>
<name>A0ABV5AAQ5_9BACL</name>
<dbReference type="Pfam" id="PF14340">
    <property type="entry name" value="DUF4395"/>
    <property type="match status" value="1"/>
</dbReference>
<evidence type="ECO:0000313" key="3">
    <source>
        <dbReference type="EMBL" id="MFB5189166.1"/>
    </source>
</evidence>
<reference evidence="3 4" key="1">
    <citation type="journal article" date="2024" name="Int. J. Mol. Sci.">
        <title>Exploration of Alicyclobacillus spp. Genome in Search of Antibiotic Resistance.</title>
        <authorList>
            <person name="Bucka-Kolendo J."/>
            <person name="Kiousi D.E."/>
            <person name="Dekowska A."/>
            <person name="Mikolajczuk-Szczyrba A."/>
            <person name="Karadedos D.M."/>
            <person name="Michael P."/>
            <person name="Galanis A."/>
            <person name="Sokolowska B."/>
        </authorList>
    </citation>
    <scope>NUCLEOTIDE SEQUENCE [LARGE SCALE GENOMIC DNA]</scope>
    <source>
        <strain evidence="3 4">KKP 3000</strain>
    </source>
</reference>
<feature type="transmembrane region" description="Helical" evidence="1">
    <location>
        <begin position="79"/>
        <end position="99"/>
    </location>
</feature>
<feature type="transmembrane region" description="Helical" evidence="1">
    <location>
        <begin position="36"/>
        <end position="58"/>
    </location>
</feature>
<feature type="domain" description="DUF4395" evidence="2">
    <location>
        <begin position="8"/>
        <end position="133"/>
    </location>
</feature>
<dbReference type="PIRSF" id="PIRSF030042">
    <property type="entry name" value="UCP030042"/>
    <property type="match status" value="1"/>
</dbReference>
<dbReference type="EMBL" id="JBDXSU010000002">
    <property type="protein sequence ID" value="MFB5189166.1"/>
    <property type="molecule type" value="Genomic_DNA"/>
</dbReference>
<dbReference type="Proteomes" id="UP001579974">
    <property type="component" value="Unassembled WGS sequence"/>
</dbReference>
<evidence type="ECO:0000313" key="4">
    <source>
        <dbReference type="Proteomes" id="UP001579974"/>
    </source>
</evidence>
<feature type="transmembrane region" description="Helical" evidence="1">
    <location>
        <begin position="105"/>
        <end position="129"/>
    </location>
</feature>
<dbReference type="InterPro" id="IPR016942">
    <property type="entry name" value="UCP030042"/>
</dbReference>
<organism evidence="3 4">
    <name type="scientific">Alicyclobacillus fastidiosus</name>
    <dbReference type="NCBI Taxonomy" id="392011"/>
    <lineage>
        <taxon>Bacteria</taxon>
        <taxon>Bacillati</taxon>
        <taxon>Bacillota</taxon>
        <taxon>Bacilli</taxon>
        <taxon>Bacillales</taxon>
        <taxon>Alicyclobacillaceae</taxon>
        <taxon>Alicyclobacillus</taxon>
    </lineage>
</organism>